<keyword evidence="2" id="KW-0614">Plasmid</keyword>
<protein>
    <submittedName>
        <fullName evidence="2">Ribbon-helix-helix protein, copG family</fullName>
    </submittedName>
</protein>
<dbReference type="KEGG" id="mic:Mic7113_6721"/>
<evidence type="ECO:0000313" key="3">
    <source>
        <dbReference type="Proteomes" id="UP000010471"/>
    </source>
</evidence>
<reference evidence="2 3" key="1">
    <citation type="submission" date="2012-06" db="EMBL/GenBank/DDBJ databases">
        <title>Finished plasmid 5 of genome of Microcoleus sp. PCC 7113.</title>
        <authorList>
            <consortium name="US DOE Joint Genome Institute"/>
            <person name="Gugger M."/>
            <person name="Coursin T."/>
            <person name="Rippka R."/>
            <person name="Tandeau De Marsac N."/>
            <person name="Huntemann M."/>
            <person name="Wei C.-L."/>
            <person name="Han J."/>
            <person name="Detter J.C."/>
            <person name="Han C."/>
            <person name="Tapia R."/>
            <person name="Chen A."/>
            <person name="Kyrpides N."/>
            <person name="Mavromatis K."/>
            <person name="Markowitz V."/>
            <person name="Szeto E."/>
            <person name="Ivanova N."/>
            <person name="Pagani I."/>
            <person name="Pati A."/>
            <person name="Goodwin L."/>
            <person name="Nordberg H.P."/>
            <person name="Cantor M.N."/>
            <person name="Hua S.X."/>
            <person name="Woyke T."/>
            <person name="Kerfeld C.A."/>
        </authorList>
    </citation>
    <scope>NUCLEOTIDE SEQUENCE [LARGE SCALE GENOMIC DNA]</scope>
    <source>
        <strain evidence="2 3">PCC 7113</strain>
        <plasmid evidence="2 3">pMIC7113.05</plasmid>
    </source>
</reference>
<dbReference type="GO" id="GO:0006355">
    <property type="term" value="P:regulation of DNA-templated transcription"/>
    <property type="evidence" value="ECO:0007669"/>
    <property type="project" value="InterPro"/>
</dbReference>
<dbReference type="OrthoDB" id="467913at2"/>
<feature type="domain" description="Ribbon-helix-helix protein CopG" evidence="1">
    <location>
        <begin position="82"/>
        <end position="114"/>
    </location>
</feature>
<organism evidence="2 3">
    <name type="scientific">Allocoleopsis franciscana PCC 7113</name>
    <dbReference type="NCBI Taxonomy" id="1173027"/>
    <lineage>
        <taxon>Bacteria</taxon>
        <taxon>Bacillati</taxon>
        <taxon>Cyanobacteriota</taxon>
        <taxon>Cyanophyceae</taxon>
        <taxon>Coleofasciculales</taxon>
        <taxon>Coleofasciculaceae</taxon>
        <taxon>Allocoleopsis</taxon>
        <taxon>Allocoleopsis franciscana</taxon>
    </lineage>
</organism>
<dbReference type="Pfam" id="PF01402">
    <property type="entry name" value="RHH_1"/>
    <property type="match status" value="1"/>
</dbReference>
<dbReference type="HOGENOM" id="CLU_2035392_0_0_3"/>
<evidence type="ECO:0000259" key="1">
    <source>
        <dbReference type="Pfam" id="PF01402"/>
    </source>
</evidence>
<proteinExistence type="predicted"/>
<dbReference type="RefSeq" id="WP_015186291.1">
    <property type="nucleotide sequence ID" value="NC_019741.1"/>
</dbReference>
<accession>K9WQ30</accession>
<geneLocation type="plasmid" evidence="2 3">
    <name>pMIC7113.05</name>
</geneLocation>
<keyword evidence="3" id="KW-1185">Reference proteome</keyword>
<evidence type="ECO:0000313" key="2">
    <source>
        <dbReference type="EMBL" id="AFZ22283.1"/>
    </source>
</evidence>
<dbReference type="InterPro" id="IPR002145">
    <property type="entry name" value="CopG"/>
</dbReference>
<dbReference type="Proteomes" id="UP000010471">
    <property type="component" value="Plasmid pMIC7113.05"/>
</dbReference>
<name>K9WQ30_9CYAN</name>
<dbReference type="EMBL" id="CP003635">
    <property type="protein sequence ID" value="AFZ22283.1"/>
    <property type="molecule type" value="Genomic_DNA"/>
</dbReference>
<dbReference type="AlphaFoldDB" id="K9WQ30"/>
<sequence>MPPSPPPCPNETCDSYGKPDYVVRNGSYRKTKQDKQKTQRYLCKFCCKTFVPEPLPIRRSYRPQGKGKKGNAAYEEKKENRTFTLTNEAYAGLEQLALRRGLSRSELVERIGRELIRLEDG</sequence>
<gene>
    <name evidence="2" type="ORF">Mic7113_6721</name>
</gene>